<evidence type="ECO:0000313" key="3">
    <source>
        <dbReference type="EMBL" id="VDM99004.1"/>
    </source>
</evidence>
<protein>
    <submittedName>
        <fullName evidence="5">Fibronectin type-III domain-containing protein</fullName>
    </submittedName>
</protein>
<dbReference type="Pfam" id="PF24221">
    <property type="entry name" value="Fn3_nematode"/>
    <property type="match status" value="1"/>
</dbReference>
<dbReference type="EMBL" id="UYYF01000736">
    <property type="protein sequence ID" value="VDM99004.1"/>
    <property type="molecule type" value="Genomic_DNA"/>
</dbReference>
<keyword evidence="1" id="KW-0812">Transmembrane</keyword>
<dbReference type="Proteomes" id="UP000276776">
    <property type="component" value="Unassembled WGS sequence"/>
</dbReference>
<feature type="transmembrane region" description="Helical" evidence="1">
    <location>
        <begin position="757"/>
        <end position="782"/>
    </location>
</feature>
<dbReference type="OMA" id="DIIRPQP"/>
<reference evidence="3 4" key="2">
    <citation type="submission" date="2018-11" db="EMBL/GenBank/DDBJ databases">
        <authorList>
            <consortium name="Pathogen Informatics"/>
        </authorList>
    </citation>
    <scope>NUCLEOTIDE SEQUENCE [LARGE SCALE GENOMIC DNA]</scope>
</reference>
<sequence length="830" mass="93948">MELDENSITNNVLPVQTKYLDSRRIQIQMNTEQESFDTVAYIFEYSTVSTAPDDWIFAGTNTTSEVIFTIPDPCRDYQFRVIAILKSNEINNPWLIVYRPRAIPVNLPVFAIAPSKIQTSLPFYDSEYGTIIVYVSWENPTGYTNADIYGYESPAIYPLQCNSPEEELPLPSVELNENGGRLRISLPSDVLDSKCRVWAEVQMLPRCIRLEPFSIQQSIELDCAKLPTLHVCRQEIAPQCTDIVDIWGHGDNATIMWSADGNFGSPLYYHIRYGQAEMRGVPPFATWKIALARDMKIPGNKTKLELHVEPDVDYGIQICGIYSEHKMKPKFGLIRVTPFVCTSCKTLPVESFGRCDECLKIEGPLLFKRRCHPKGGNGCANNALLPNITDFEDEDGLFNGLDVFPSDIFIDSFPEKLQTFDVINKLSSSSKHPDESSIQTTTTATSNSDALTFISLKELKSKLAVKLESSEASISKQFFSKSNGVKSTSVLTSRITPSSDVKIATIQKTQVVTSEPNKKLITNSTVCILANGVICEFGCFDKTKCNCFLRSSHVLIENGACVERSDHGSSHVCLAKADVKAIWSPQTHTLQIRSKEFNFKNFCKNKSVYIKIYRDIEMNSNYDRIFMEFGRIKHVVEGNVPHNEFISDKNTANNNKVILRSDKIIRNGLFLTAPYLLYTNQTIDPTSNQYGLRICAFNSSKVKNPFKVDWTKPSELMLDNMESSNNFKSHHLNAIHFELDYTPNAVLLDENKQINTVAFVIIPIFLIILLVIFLAIIIYVNCTRLKRCYDRRKTHHFRPFVWNSSIPPMCAQGNGAMHEKHSFMITKSTF</sequence>
<organism evidence="5">
    <name type="scientific">Thelazia callipaeda</name>
    <name type="common">Oriental eyeworm</name>
    <name type="synonym">Parasitic nematode</name>
    <dbReference type="NCBI Taxonomy" id="103827"/>
    <lineage>
        <taxon>Eukaryota</taxon>
        <taxon>Metazoa</taxon>
        <taxon>Ecdysozoa</taxon>
        <taxon>Nematoda</taxon>
        <taxon>Chromadorea</taxon>
        <taxon>Rhabditida</taxon>
        <taxon>Spirurina</taxon>
        <taxon>Spiruromorpha</taxon>
        <taxon>Thelazioidea</taxon>
        <taxon>Thelaziidae</taxon>
        <taxon>Thelazia</taxon>
    </lineage>
</organism>
<name>A0A0N5CRJ0_THECL</name>
<keyword evidence="1" id="KW-1133">Transmembrane helix</keyword>
<dbReference type="WBParaSite" id="TCLT_0000284001-mRNA-1">
    <property type="protein sequence ID" value="TCLT_0000284001-mRNA-1"/>
    <property type="gene ID" value="TCLT_0000284001"/>
</dbReference>
<proteinExistence type="predicted"/>
<reference evidence="5" key="1">
    <citation type="submission" date="2017-02" db="UniProtKB">
        <authorList>
            <consortium name="WormBaseParasite"/>
        </authorList>
    </citation>
    <scope>IDENTIFICATION</scope>
</reference>
<evidence type="ECO:0000256" key="1">
    <source>
        <dbReference type="SAM" id="Phobius"/>
    </source>
</evidence>
<evidence type="ECO:0000313" key="5">
    <source>
        <dbReference type="WBParaSite" id="TCLT_0000284001-mRNA-1"/>
    </source>
</evidence>
<dbReference type="AlphaFoldDB" id="A0A0N5CRJ0"/>
<keyword evidence="1" id="KW-0472">Membrane</keyword>
<keyword evidence="4" id="KW-1185">Reference proteome</keyword>
<feature type="domain" description="Fibronectin type-III" evidence="2">
    <location>
        <begin position="235"/>
        <end position="361"/>
    </location>
</feature>
<dbReference type="InterPro" id="IPR057131">
    <property type="entry name" value="Fn3_nem"/>
</dbReference>
<dbReference type="OrthoDB" id="5866024at2759"/>
<evidence type="ECO:0000313" key="4">
    <source>
        <dbReference type="Proteomes" id="UP000276776"/>
    </source>
</evidence>
<evidence type="ECO:0000259" key="2">
    <source>
        <dbReference type="Pfam" id="PF24221"/>
    </source>
</evidence>
<accession>A0A0N5CRJ0</accession>
<gene>
    <name evidence="3" type="ORF">TCLT_LOCUS2841</name>
</gene>